<organism evidence="2 3">
    <name type="scientific">Mesorhizobium liriopis</name>
    <dbReference type="NCBI Taxonomy" id="2953882"/>
    <lineage>
        <taxon>Bacteria</taxon>
        <taxon>Pseudomonadati</taxon>
        <taxon>Pseudomonadota</taxon>
        <taxon>Alphaproteobacteria</taxon>
        <taxon>Hyphomicrobiales</taxon>
        <taxon>Phyllobacteriaceae</taxon>
        <taxon>Mesorhizobium</taxon>
    </lineage>
</organism>
<proteinExistence type="inferred from homology"/>
<dbReference type="Pfam" id="PF01042">
    <property type="entry name" value="Ribonuc_L-PSP"/>
    <property type="match status" value="1"/>
</dbReference>
<evidence type="ECO:0000313" key="2">
    <source>
        <dbReference type="EMBL" id="MCO6052208.1"/>
    </source>
</evidence>
<dbReference type="InterPro" id="IPR035959">
    <property type="entry name" value="RutC-like_sf"/>
</dbReference>
<dbReference type="PROSITE" id="PS01094">
    <property type="entry name" value="UPF0076"/>
    <property type="match status" value="1"/>
</dbReference>
<evidence type="ECO:0000256" key="1">
    <source>
        <dbReference type="ARBA" id="ARBA00010552"/>
    </source>
</evidence>
<reference evidence="2 3" key="1">
    <citation type="submission" date="2022-06" db="EMBL/GenBank/DDBJ databases">
        <title>Mesorhizobium sp. strain RP14 Genome sequencing and assembly.</title>
        <authorList>
            <person name="Kim I."/>
        </authorList>
    </citation>
    <scope>NUCLEOTIDE SEQUENCE [LARGE SCALE GENOMIC DNA]</scope>
    <source>
        <strain evidence="3">RP14(2022)</strain>
    </source>
</reference>
<keyword evidence="3" id="KW-1185">Reference proteome</keyword>
<dbReference type="RefSeq" id="WP_252822510.1">
    <property type="nucleotide sequence ID" value="NZ_JAMXQS010000011.1"/>
</dbReference>
<sequence length="115" mass="12289">MIERIGAADRWSDAVIVGNLIFLAGHVAEQTVGADVREQTREVLALLDDTLAQAGVTKANLASVQIYLSDISTIDQMNEVWDSWVLPGQAPARATVEARLAHPGLAIEITAVAAR</sequence>
<dbReference type="InterPro" id="IPR006175">
    <property type="entry name" value="YjgF/YER057c/UK114"/>
</dbReference>
<dbReference type="Gene3D" id="3.30.1330.40">
    <property type="entry name" value="RutC-like"/>
    <property type="match status" value="1"/>
</dbReference>
<dbReference type="CDD" id="cd06150">
    <property type="entry name" value="YjgF_YER057c_UK114_like_2"/>
    <property type="match status" value="1"/>
</dbReference>
<evidence type="ECO:0000313" key="3">
    <source>
        <dbReference type="Proteomes" id="UP001205906"/>
    </source>
</evidence>
<dbReference type="PANTHER" id="PTHR47328:SF1">
    <property type="entry name" value="RUTC FAMILY PROTEIN YOAB"/>
    <property type="match status" value="1"/>
</dbReference>
<dbReference type="PANTHER" id="PTHR47328">
    <property type="match status" value="1"/>
</dbReference>
<dbReference type="EMBL" id="JAMXQS010000011">
    <property type="protein sequence ID" value="MCO6052208.1"/>
    <property type="molecule type" value="Genomic_DNA"/>
</dbReference>
<comment type="caution">
    <text evidence="2">The sequence shown here is derived from an EMBL/GenBank/DDBJ whole genome shotgun (WGS) entry which is preliminary data.</text>
</comment>
<dbReference type="Proteomes" id="UP001205906">
    <property type="component" value="Unassembled WGS sequence"/>
</dbReference>
<gene>
    <name evidence="2" type="ORF">NGM99_20685</name>
</gene>
<comment type="similarity">
    <text evidence="1">Belongs to the RutC family.</text>
</comment>
<dbReference type="InterPro" id="IPR035709">
    <property type="entry name" value="YoaB-like"/>
</dbReference>
<accession>A0ABT1CCH9</accession>
<dbReference type="InterPro" id="IPR019897">
    <property type="entry name" value="RidA_CS"/>
</dbReference>
<dbReference type="SUPFAM" id="SSF55298">
    <property type="entry name" value="YjgF-like"/>
    <property type="match status" value="1"/>
</dbReference>
<protein>
    <submittedName>
        <fullName evidence="2">RidA family protein</fullName>
    </submittedName>
</protein>
<name>A0ABT1CCH9_9HYPH</name>